<dbReference type="EMBL" id="VMKP01000002">
    <property type="protein sequence ID" value="TVO65524.1"/>
    <property type="molecule type" value="Genomic_DNA"/>
</dbReference>
<evidence type="ECO:0000256" key="2">
    <source>
        <dbReference type="ARBA" id="ARBA00007599"/>
    </source>
</evidence>
<evidence type="ECO:0000313" key="12">
    <source>
        <dbReference type="Proteomes" id="UP000316688"/>
    </source>
</evidence>
<dbReference type="SUPFAM" id="SSF52540">
    <property type="entry name" value="P-loop containing nucleoside triphosphate hydrolases"/>
    <property type="match status" value="1"/>
</dbReference>
<evidence type="ECO:0000313" key="11">
    <source>
        <dbReference type="EMBL" id="TVO65524.1"/>
    </source>
</evidence>
<accession>A0A557RK33</accession>
<comment type="similarity">
    <text evidence="2">Belongs to the TsaE family.</text>
</comment>
<dbReference type="Pfam" id="PF02367">
    <property type="entry name" value="TsaE"/>
    <property type="match status" value="1"/>
</dbReference>
<sequence>MTRARGHLVDEAATEALGAALHRHQPASGCVHLIGDLGAGKTTLVRGWLRAAGHAGAVRSPTYTLVEPYALIEPPIFHLDLYRLADAEELEFIGLRDWVDAGLLLVEWPARGAGVLPPPGLSVSLTAAGPGRDVTVESHSRDWPTAMQLIQAMQ</sequence>
<evidence type="ECO:0000256" key="9">
    <source>
        <dbReference type="ARBA" id="ARBA00022842"/>
    </source>
</evidence>
<proteinExistence type="inferred from homology"/>
<comment type="caution">
    <text evidence="11">The sequence shown here is derived from an EMBL/GenBank/DDBJ whole genome shotgun (WGS) entry which is preliminary data.</text>
</comment>
<keyword evidence="7" id="KW-0547">Nucleotide-binding</keyword>
<dbReference type="AlphaFoldDB" id="A0A557RK33"/>
<keyword evidence="5" id="KW-0819">tRNA processing</keyword>
<comment type="subcellular location">
    <subcellularLocation>
        <location evidence="1">Cytoplasm</location>
    </subcellularLocation>
</comment>
<keyword evidence="12" id="KW-1185">Reference proteome</keyword>
<dbReference type="InterPro" id="IPR027417">
    <property type="entry name" value="P-loop_NTPase"/>
</dbReference>
<dbReference type="GO" id="GO:0002949">
    <property type="term" value="P:tRNA threonylcarbamoyladenosine modification"/>
    <property type="evidence" value="ECO:0007669"/>
    <property type="project" value="InterPro"/>
</dbReference>
<dbReference type="Proteomes" id="UP000316688">
    <property type="component" value="Unassembled WGS sequence"/>
</dbReference>
<evidence type="ECO:0000256" key="7">
    <source>
        <dbReference type="ARBA" id="ARBA00022741"/>
    </source>
</evidence>
<evidence type="ECO:0000256" key="8">
    <source>
        <dbReference type="ARBA" id="ARBA00022840"/>
    </source>
</evidence>
<protein>
    <recommendedName>
        <fullName evidence="3">tRNA threonylcarbamoyladenosine biosynthesis protein TsaE</fullName>
    </recommendedName>
    <alternativeName>
        <fullName evidence="10">t(6)A37 threonylcarbamoyladenosine biosynthesis protein TsaE</fullName>
    </alternativeName>
</protein>
<dbReference type="InterPro" id="IPR003442">
    <property type="entry name" value="T6A_TsaE"/>
</dbReference>
<keyword evidence="6" id="KW-0479">Metal-binding</keyword>
<evidence type="ECO:0000256" key="10">
    <source>
        <dbReference type="ARBA" id="ARBA00032441"/>
    </source>
</evidence>
<dbReference type="NCBIfam" id="TIGR00150">
    <property type="entry name" value="T6A_YjeE"/>
    <property type="match status" value="1"/>
</dbReference>
<dbReference type="RefSeq" id="WP_144347742.1">
    <property type="nucleotide sequence ID" value="NZ_VMKP01000002.1"/>
</dbReference>
<dbReference type="GO" id="GO:0016740">
    <property type="term" value="F:transferase activity"/>
    <property type="evidence" value="ECO:0007669"/>
    <property type="project" value="UniProtKB-KW"/>
</dbReference>
<evidence type="ECO:0000256" key="1">
    <source>
        <dbReference type="ARBA" id="ARBA00004496"/>
    </source>
</evidence>
<dbReference type="GO" id="GO:0005524">
    <property type="term" value="F:ATP binding"/>
    <property type="evidence" value="ECO:0007669"/>
    <property type="project" value="UniProtKB-KW"/>
</dbReference>
<reference evidence="11 12" key="1">
    <citation type="submission" date="2019-07" db="EMBL/GenBank/DDBJ databases">
        <title>Reclasification of Spiribacter aquaticus.</title>
        <authorList>
            <person name="Leon M.J."/>
            <person name="Sanchez-Porro C."/>
            <person name="Ventosa A."/>
        </authorList>
    </citation>
    <scope>NUCLEOTIDE SEQUENCE [LARGE SCALE GENOMIC DNA]</scope>
    <source>
        <strain evidence="11 12">SP30</strain>
    </source>
</reference>
<name>A0A557RK33_9GAMM</name>
<keyword evidence="11" id="KW-0808">Transferase</keyword>
<evidence type="ECO:0000256" key="4">
    <source>
        <dbReference type="ARBA" id="ARBA00022490"/>
    </source>
</evidence>
<evidence type="ECO:0000256" key="5">
    <source>
        <dbReference type="ARBA" id="ARBA00022694"/>
    </source>
</evidence>
<gene>
    <name evidence="11" type="primary">tsaE</name>
    <name evidence="11" type="ORF">FPL11_05510</name>
</gene>
<dbReference type="Gene3D" id="3.40.50.300">
    <property type="entry name" value="P-loop containing nucleotide triphosphate hydrolases"/>
    <property type="match status" value="1"/>
</dbReference>
<dbReference type="PANTHER" id="PTHR33540:SF2">
    <property type="entry name" value="TRNA THREONYLCARBAMOYLADENOSINE BIOSYNTHESIS PROTEIN TSAE"/>
    <property type="match status" value="1"/>
</dbReference>
<evidence type="ECO:0000256" key="3">
    <source>
        <dbReference type="ARBA" id="ARBA00019010"/>
    </source>
</evidence>
<keyword evidence="9" id="KW-0460">Magnesium</keyword>
<keyword evidence="8" id="KW-0067">ATP-binding</keyword>
<keyword evidence="4" id="KW-0963">Cytoplasm</keyword>
<evidence type="ECO:0000256" key="6">
    <source>
        <dbReference type="ARBA" id="ARBA00022723"/>
    </source>
</evidence>
<dbReference type="GO" id="GO:0005737">
    <property type="term" value="C:cytoplasm"/>
    <property type="evidence" value="ECO:0007669"/>
    <property type="project" value="UniProtKB-SubCell"/>
</dbReference>
<organism evidence="11 12">
    <name type="scientific">Spiribacter aquaticus</name>
    <dbReference type="NCBI Taxonomy" id="1935996"/>
    <lineage>
        <taxon>Bacteria</taxon>
        <taxon>Pseudomonadati</taxon>
        <taxon>Pseudomonadota</taxon>
        <taxon>Gammaproteobacteria</taxon>
        <taxon>Chromatiales</taxon>
        <taxon>Ectothiorhodospiraceae</taxon>
        <taxon>Spiribacter</taxon>
    </lineage>
</organism>
<dbReference type="PANTHER" id="PTHR33540">
    <property type="entry name" value="TRNA THREONYLCARBAMOYLADENOSINE BIOSYNTHESIS PROTEIN TSAE"/>
    <property type="match status" value="1"/>
</dbReference>
<dbReference type="GO" id="GO:0046872">
    <property type="term" value="F:metal ion binding"/>
    <property type="evidence" value="ECO:0007669"/>
    <property type="project" value="UniProtKB-KW"/>
</dbReference>